<dbReference type="InterPro" id="IPR002797">
    <property type="entry name" value="Polysacc_synth"/>
</dbReference>
<proteinExistence type="predicted"/>
<keyword evidence="8" id="KW-1185">Reference proteome</keyword>
<sequence length="460" mass="50077">MAQPTYQSDEQTVFSTAIKKQAILTFAIRLAGAGLLYLLQIFLARLLGEQDYGLYALVWVWVIVLSQISCMGFNTAILRFLPQYLLHDKASTAHDFLLTARNTALGFASLFAIIGLVGTFAFSSWLEQNHLWPIYLGMACLPLFALGEIYEGAALARSHILTALLPSFILRPLLVFIFLLAAYLLGLPSNATTAMQAALLATALATTIQVLGANRILKSALIDSSEQSVNGTSDHQQLFWFQTSGPLVLLDGFYLITLNADIILLGLLVGPEPIAIYYAAVKTLALVAYIHFATSLVAARPFANLFASKADMREINALYRKMTHWTLWPSIITALAIIVLAPYILRLFGSNYMQGQSVITILTIGLIFQGAVGPVQNVLNMAGQQKMSAKSAFAAMAINIALNLLLIPIWGIQGAAIATTIGTITQSIMMLWLANKTLGLYPAFLPHPKATPIRTTVQAR</sequence>
<dbReference type="EMBL" id="OBEL01000006">
    <property type="protein sequence ID" value="SNZ20904.1"/>
    <property type="molecule type" value="Genomic_DNA"/>
</dbReference>
<feature type="transmembrane region" description="Helical" evidence="6">
    <location>
        <begin position="276"/>
        <end position="303"/>
    </location>
</feature>
<dbReference type="PANTHER" id="PTHR30250:SF11">
    <property type="entry name" value="O-ANTIGEN TRANSPORTER-RELATED"/>
    <property type="match status" value="1"/>
</dbReference>
<dbReference type="InterPro" id="IPR050833">
    <property type="entry name" value="Poly_Biosynth_Transport"/>
</dbReference>
<evidence type="ECO:0000313" key="8">
    <source>
        <dbReference type="Proteomes" id="UP000219439"/>
    </source>
</evidence>
<evidence type="ECO:0000256" key="1">
    <source>
        <dbReference type="ARBA" id="ARBA00004651"/>
    </source>
</evidence>
<dbReference type="AlphaFoldDB" id="A0A285PGT2"/>
<feature type="transmembrane region" description="Helical" evidence="6">
    <location>
        <begin position="102"/>
        <end position="126"/>
    </location>
</feature>
<dbReference type="OrthoDB" id="9800982at2"/>
<keyword evidence="5 6" id="KW-0472">Membrane</keyword>
<evidence type="ECO:0000313" key="7">
    <source>
        <dbReference type="EMBL" id="SNZ20904.1"/>
    </source>
</evidence>
<comment type="subcellular location">
    <subcellularLocation>
        <location evidence="1">Cell membrane</location>
        <topology evidence="1">Multi-pass membrane protein</topology>
    </subcellularLocation>
</comment>
<feature type="transmembrane region" description="Helical" evidence="6">
    <location>
        <begin position="162"/>
        <end position="185"/>
    </location>
</feature>
<keyword evidence="3 6" id="KW-0812">Transmembrane</keyword>
<feature type="transmembrane region" description="Helical" evidence="6">
    <location>
        <begin position="26"/>
        <end position="48"/>
    </location>
</feature>
<keyword evidence="2" id="KW-1003">Cell membrane</keyword>
<dbReference type="GO" id="GO:0005886">
    <property type="term" value="C:plasma membrane"/>
    <property type="evidence" value="ECO:0007669"/>
    <property type="project" value="UniProtKB-SubCell"/>
</dbReference>
<evidence type="ECO:0000256" key="3">
    <source>
        <dbReference type="ARBA" id="ARBA00022692"/>
    </source>
</evidence>
<accession>A0A285PGT2</accession>
<feature type="transmembrane region" description="Helical" evidence="6">
    <location>
        <begin position="357"/>
        <end position="379"/>
    </location>
</feature>
<dbReference type="PANTHER" id="PTHR30250">
    <property type="entry name" value="PST FAMILY PREDICTED COLANIC ACID TRANSPORTER"/>
    <property type="match status" value="1"/>
</dbReference>
<name>A0A285PGT2_9HYPH</name>
<dbReference type="RefSeq" id="WP_097155280.1">
    <property type="nucleotide sequence ID" value="NZ_OBEL01000006.1"/>
</dbReference>
<gene>
    <name evidence="7" type="ORF">SAMN06265368_4015</name>
</gene>
<feature type="transmembrane region" description="Helical" evidence="6">
    <location>
        <begin position="197"/>
        <end position="217"/>
    </location>
</feature>
<organism evidence="7 8">
    <name type="scientific">Cohaesibacter gelatinilyticus</name>
    <dbReference type="NCBI Taxonomy" id="372072"/>
    <lineage>
        <taxon>Bacteria</taxon>
        <taxon>Pseudomonadati</taxon>
        <taxon>Pseudomonadota</taxon>
        <taxon>Alphaproteobacteria</taxon>
        <taxon>Hyphomicrobiales</taxon>
        <taxon>Cohaesibacteraceae</taxon>
    </lineage>
</organism>
<evidence type="ECO:0000256" key="2">
    <source>
        <dbReference type="ARBA" id="ARBA00022475"/>
    </source>
</evidence>
<dbReference type="Pfam" id="PF01943">
    <property type="entry name" value="Polysacc_synt"/>
    <property type="match status" value="1"/>
</dbReference>
<feature type="transmembrane region" description="Helical" evidence="6">
    <location>
        <begin position="54"/>
        <end position="81"/>
    </location>
</feature>
<evidence type="ECO:0000256" key="6">
    <source>
        <dbReference type="SAM" id="Phobius"/>
    </source>
</evidence>
<evidence type="ECO:0000256" key="4">
    <source>
        <dbReference type="ARBA" id="ARBA00022989"/>
    </source>
</evidence>
<reference evidence="7 8" key="1">
    <citation type="submission" date="2017-09" db="EMBL/GenBank/DDBJ databases">
        <authorList>
            <person name="Ehlers B."/>
            <person name="Leendertz F.H."/>
        </authorList>
    </citation>
    <scope>NUCLEOTIDE SEQUENCE [LARGE SCALE GENOMIC DNA]</scope>
    <source>
        <strain evidence="7 8">DSM 18289</strain>
    </source>
</reference>
<dbReference type="Proteomes" id="UP000219439">
    <property type="component" value="Unassembled WGS sequence"/>
</dbReference>
<feature type="transmembrane region" description="Helical" evidence="6">
    <location>
        <begin position="324"/>
        <end position="345"/>
    </location>
</feature>
<feature type="transmembrane region" description="Helical" evidence="6">
    <location>
        <begin position="132"/>
        <end position="150"/>
    </location>
</feature>
<protein>
    <submittedName>
        <fullName evidence="7">Membrane protein involved in the export of O-antigen and teichoic acid</fullName>
    </submittedName>
</protein>
<evidence type="ECO:0000256" key="5">
    <source>
        <dbReference type="ARBA" id="ARBA00023136"/>
    </source>
</evidence>
<keyword evidence="4 6" id="KW-1133">Transmembrane helix</keyword>